<dbReference type="InterPro" id="IPR042100">
    <property type="entry name" value="Bug_dom1"/>
</dbReference>
<proteinExistence type="inferred from homology"/>
<keyword evidence="2" id="KW-0732">Signal</keyword>
<dbReference type="KEGG" id="amim:MIM_c04410"/>
<organism evidence="3 4">
    <name type="scientific">Advenella mimigardefordensis (strain DSM 17166 / LMG 22922 / DPN7)</name>
    <dbReference type="NCBI Taxonomy" id="1247726"/>
    <lineage>
        <taxon>Bacteria</taxon>
        <taxon>Pseudomonadati</taxon>
        <taxon>Pseudomonadota</taxon>
        <taxon>Betaproteobacteria</taxon>
        <taxon>Burkholderiales</taxon>
        <taxon>Alcaligenaceae</taxon>
    </lineage>
</organism>
<feature type="signal peptide" evidence="2">
    <location>
        <begin position="1"/>
        <end position="28"/>
    </location>
</feature>
<evidence type="ECO:0000256" key="1">
    <source>
        <dbReference type="ARBA" id="ARBA00006987"/>
    </source>
</evidence>
<feature type="chain" id="PRO_5004793462" evidence="2">
    <location>
        <begin position="29"/>
        <end position="328"/>
    </location>
</feature>
<dbReference type="SUPFAM" id="SSF53850">
    <property type="entry name" value="Periplasmic binding protein-like II"/>
    <property type="match status" value="1"/>
</dbReference>
<sequence>MKPFFLKHSLLGVIFCAWLGLMNVPANAANIWPERPIRLVLPFSAGGPADTVTRLIAQGLSRQLNQPVVVENKPGAGGIIGSALVAKSKPDGYTLLVAGNGSITNVLLRSKMPYEDADLVPVASTHTSPSVIVASVTSDFTNLTELRDSAKRKGGLNFGTAGAGSTGHFVAEMIQKVLGVPITLVHYKSGSETINALMSGQIDLASEAPVGVSGYVTGGKLRALAVTAGERSSFLPDVPTTSEQGFPAISIQHWGGIYAPKGTPTNILDQVVSALLAASEEDNGALRTKLEAMGNEPMIGSRQDFERFIASEKERLGKLIRESNMKLD</sequence>
<dbReference type="PANTHER" id="PTHR42928">
    <property type="entry name" value="TRICARBOXYLATE-BINDING PROTEIN"/>
    <property type="match status" value="1"/>
</dbReference>
<dbReference type="RefSeq" id="WP_025371149.1">
    <property type="nucleotide sequence ID" value="NZ_CP003915.1"/>
</dbReference>
<dbReference type="EMBL" id="CP003915">
    <property type="protein sequence ID" value="AHG62543.1"/>
    <property type="molecule type" value="Genomic_DNA"/>
</dbReference>
<dbReference type="AlphaFoldDB" id="W0PBV9"/>
<dbReference type="eggNOG" id="COG3181">
    <property type="taxonomic scope" value="Bacteria"/>
</dbReference>
<protein>
    <submittedName>
        <fullName evidence="3">Putative Bug-like extracytoplasmic solute binding receptor, TTT family</fullName>
    </submittedName>
</protein>
<comment type="similarity">
    <text evidence="1">Belongs to the UPF0065 (bug) family.</text>
</comment>
<gene>
    <name evidence="3" type="ORF">MIM_c04410</name>
</gene>
<dbReference type="PATRIC" id="fig|1247726.3.peg.483"/>
<name>W0PBV9_ADVMD</name>
<dbReference type="Gene3D" id="3.40.190.150">
    <property type="entry name" value="Bordetella uptake gene, domain 1"/>
    <property type="match status" value="1"/>
</dbReference>
<dbReference type="HOGENOM" id="CLU_045683_0_0_4"/>
<dbReference type="PIRSF" id="PIRSF017082">
    <property type="entry name" value="YflP"/>
    <property type="match status" value="1"/>
</dbReference>
<accession>W0PBV9</accession>
<dbReference type="PANTHER" id="PTHR42928:SF5">
    <property type="entry name" value="BLR1237 PROTEIN"/>
    <property type="match status" value="1"/>
</dbReference>
<evidence type="ECO:0000313" key="4">
    <source>
        <dbReference type="Proteomes" id="UP000019095"/>
    </source>
</evidence>
<dbReference type="CDD" id="cd07012">
    <property type="entry name" value="PBP2_Bug_TTT"/>
    <property type="match status" value="1"/>
</dbReference>
<dbReference type="Proteomes" id="UP000019095">
    <property type="component" value="Chromosome"/>
</dbReference>
<dbReference type="STRING" id="1247726.MIM_c04410"/>
<dbReference type="Pfam" id="PF03401">
    <property type="entry name" value="TctC"/>
    <property type="match status" value="1"/>
</dbReference>
<reference evidence="3 4" key="1">
    <citation type="journal article" date="2014" name="Microbiology">
        <title>Unravelling the complete genome sequence of Advenella mimigardefordensis strain DPN7T and novel insights in the catabolism of the xenobiotic polythioester precursor 3,3'-dithiodipropionate.</title>
        <authorList>
            <person name="Wubbeler J.H."/>
            <person name="Hiessl S."/>
            <person name="Schuldes J."/>
            <person name="Thurmer A."/>
            <person name="Daniel R."/>
            <person name="Steinbuchel A."/>
        </authorList>
    </citation>
    <scope>NUCLEOTIDE SEQUENCE [LARGE SCALE GENOMIC DNA]</scope>
    <source>
        <strain evidence="4">DSM 17166 / LMG 22922 / DPN7</strain>
    </source>
</reference>
<evidence type="ECO:0000256" key="2">
    <source>
        <dbReference type="SAM" id="SignalP"/>
    </source>
</evidence>
<dbReference type="InterPro" id="IPR005064">
    <property type="entry name" value="BUG"/>
</dbReference>
<dbReference type="Gene3D" id="3.40.190.10">
    <property type="entry name" value="Periplasmic binding protein-like II"/>
    <property type="match status" value="1"/>
</dbReference>
<evidence type="ECO:0000313" key="3">
    <source>
        <dbReference type="EMBL" id="AHG62543.1"/>
    </source>
</evidence>
<keyword evidence="3" id="KW-0675">Receptor</keyword>
<keyword evidence="4" id="KW-1185">Reference proteome</keyword>